<dbReference type="InterPro" id="IPR007844">
    <property type="entry name" value="AsmA"/>
</dbReference>
<dbReference type="Pfam" id="PF05170">
    <property type="entry name" value="AsmA"/>
    <property type="match status" value="2"/>
</dbReference>
<accession>A0A364NWY1</accession>
<dbReference type="GO" id="GO:0005886">
    <property type="term" value="C:plasma membrane"/>
    <property type="evidence" value="ECO:0007669"/>
    <property type="project" value="TreeGrafter"/>
</dbReference>
<comment type="caution">
    <text evidence="3">The sequence shown here is derived from an EMBL/GenBank/DDBJ whole genome shotgun (WGS) entry which is preliminary data.</text>
</comment>
<feature type="compositionally biased region" description="Low complexity" evidence="1">
    <location>
        <begin position="241"/>
        <end position="250"/>
    </location>
</feature>
<gene>
    <name evidence="3" type="ORF">CU669_12785</name>
</gene>
<dbReference type="InterPro" id="IPR052894">
    <property type="entry name" value="AsmA-related"/>
</dbReference>
<sequence length="710" mass="72280">MNARKTALAATAVLAGLLVLVLVVPAMLDWNRLRPEAEAAASAALRRPVRISGPIAVRLLPTPTATLSGLSVGDAGAERLSVSLRLLPLLSGQRQIDELTLAGGRLGPLKAVEARITPEGAIQARGKTALSPLGEADTTFDGQIAEGKVTGLLRLALARASAQGQLSLSADELAIPDLVVTLGQSTANIALVAGLGTQPVQIDITAKGGVLDLDSLTAPPQSQTAAPTVTAAAPPPPPTQQQPEPTAAPAGRFSLPGNLTLNLDAAVDGLRWNGLTLGQTQMSALLDQGIVTLGHATTHWAETGEISLSGTLASRDDRLVLAPLALTTPAFRATGELSIAPTAPVSVSLKLSSQGMEAGYDGTLSNGTVSLRAASFAQAANRLTGHQPRGGGPLAVTTRLRLDATQAVFDQLQARLGETLVTGTGRLDLVGRVLTADLASPAVAVAPFLGTDTKPGAIQSWRLDEVAARVVATGSTLSVERLNGRMLGGALAAAAKANAAGIAVTATLKGADIGGMGLGAGGVKATRGRLDAQTRLAARGTTQAQWQASLTGDGRLDVSDGLVEGFDLAAMDAQMRKLDNIGSLLGLVQAGLSGGTSSFSTLGASFKADRGVVTSNDITLVAEGGGADGTAVVDLPKDMIDARLAFRLATPGSPPLGLRLQGRLASPNKIIDVNALQRYVVERGLGKAIKGKSGGLIESLLGIKRHDKKE</sequence>
<dbReference type="PANTHER" id="PTHR30441">
    <property type="entry name" value="DUF748 DOMAIN-CONTAINING PROTEIN"/>
    <property type="match status" value="1"/>
</dbReference>
<evidence type="ECO:0000259" key="2">
    <source>
        <dbReference type="Pfam" id="PF05170"/>
    </source>
</evidence>
<dbReference type="OrthoDB" id="9816380at2"/>
<keyword evidence="4" id="KW-1185">Reference proteome</keyword>
<dbReference type="GO" id="GO:0090313">
    <property type="term" value="P:regulation of protein targeting to membrane"/>
    <property type="evidence" value="ECO:0007669"/>
    <property type="project" value="TreeGrafter"/>
</dbReference>
<feature type="domain" description="AsmA" evidence="2">
    <location>
        <begin position="462"/>
        <end position="617"/>
    </location>
</feature>
<evidence type="ECO:0000256" key="1">
    <source>
        <dbReference type="SAM" id="MobiDB-lite"/>
    </source>
</evidence>
<name>A0A364NWY1_9PROT</name>
<organism evidence="3 4">
    <name type="scientific">Paramagnetospirillum kuznetsovii</name>
    <dbReference type="NCBI Taxonomy" id="2053833"/>
    <lineage>
        <taxon>Bacteria</taxon>
        <taxon>Pseudomonadati</taxon>
        <taxon>Pseudomonadota</taxon>
        <taxon>Alphaproteobacteria</taxon>
        <taxon>Rhodospirillales</taxon>
        <taxon>Magnetospirillaceae</taxon>
        <taxon>Paramagnetospirillum</taxon>
    </lineage>
</organism>
<dbReference type="RefSeq" id="WP_112145267.1">
    <property type="nucleotide sequence ID" value="NZ_PGTO01000009.1"/>
</dbReference>
<reference evidence="3 4" key="1">
    <citation type="submission" date="2017-11" db="EMBL/GenBank/DDBJ databases">
        <title>Draft genome sequence of magnetotactic bacterium Magnetospirillum kuznetsovii LBB-42.</title>
        <authorList>
            <person name="Grouzdev D.S."/>
            <person name="Rysina M.S."/>
            <person name="Baslerov R.V."/>
            <person name="Koziaeva V."/>
        </authorList>
    </citation>
    <scope>NUCLEOTIDE SEQUENCE [LARGE SCALE GENOMIC DNA]</scope>
    <source>
        <strain evidence="3 4">LBB-42</strain>
    </source>
</reference>
<dbReference type="EMBL" id="PGTO01000009">
    <property type="protein sequence ID" value="RAU21563.1"/>
    <property type="molecule type" value="Genomic_DNA"/>
</dbReference>
<protein>
    <recommendedName>
        <fullName evidence="2">AsmA domain-containing protein</fullName>
    </recommendedName>
</protein>
<proteinExistence type="predicted"/>
<evidence type="ECO:0000313" key="3">
    <source>
        <dbReference type="EMBL" id="RAU21563.1"/>
    </source>
</evidence>
<dbReference type="Proteomes" id="UP000251075">
    <property type="component" value="Unassembled WGS sequence"/>
</dbReference>
<feature type="region of interest" description="Disordered" evidence="1">
    <location>
        <begin position="215"/>
        <end position="253"/>
    </location>
</feature>
<feature type="compositionally biased region" description="Low complexity" evidence="1">
    <location>
        <begin position="217"/>
        <end position="232"/>
    </location>
</feature>
<feature type="domain" description="AsmA" evidence="2">
    <location>
        <begin position="10"/>
        <end position="105"/>
    </location>
</feature>
<evidence type="ECO:0000313" key="4">
    <source>
        <dbReference type="Proteomes" id="UP000251075"/>
    </source>
</evidence>
<dbReference type="AlphaFoldDB" id="A0A364NWY1"/>
<dbReference type="PANTHER" id="PTHR30441:SF4">
    <property type="entry name" value="PROTEIN ASMA"/>
    <property type="match status" value="1"/>
</dbReference>